<dbReference type="EMBL" id="GGEC01086883">
    <property type="protein sequence ID" value="MBX67367.1"/>
    <property type="molecule type" value="Transcribed_RNA"/>
</dbReference>
<dbReference type="AlphaFoldDB" id="A0A2P2QKF3"/>
<proteinExistence type="predicted"/>
<name>A0A2P2QKF3_RHIMU</name>
<reference evidence="1" key="1">
    <citation type="submission" date="2018-02" db="EMBL/GenBank/DDBJ databases">
        <title>Rhizophora mucronata_Transcriptome.</title>
        <authorList>
            <person name="Meera S.P."/>
            <person name="Sreeshan A."/>
            <person name="Augustine A."/>
        </authorList>
    </citation>
    <scope>NUCLEOTIDE SEQUENCE</scope>
    <source>
        <tissue evidence="1">Leaf</tissue>
    </source>
</reference>
<sequence length="20" mass="2480">MIHKELKFTEHKILFDISIH</sequence>
<evidence type="ECO:0000313" key="1">
    <source>
        <dbReference type="EMBL" id="MBX67367.1"/>
    </source>
</evidence>
<organism evidence="1">
    <name type="scientific">Rhizophora mucronata</name>
    <name type="common">Asiatic mangrove</name>
    <dbReference type="NCBI Taxonomy" id="61149"/>
    <lineage>
        <taxon>Eukaryota</taxon>
        <taxon>Viridiplantae</taxon>
        <taxon>Streptophyta</taxon>
        <taxon>Embryophyta</taxon>
        <taxon>Tracheophyta</taxon>
        <taxon>Spermatophyta</taxon>
        <taxon>Magnoliopsida</taxon>
        <taxon>eudicotyledons</taxon>
        <taxon>Gunneridae</taxon>
        <taxon>Pentapetalae</taxon>
        <taxon>rosids</taxon>
        <taxon>fabids</taxon>
        <taxon>Malpighiales</taxon>
        <taxon>Rhizophoraceae</taxon>
        <taxon>Rhizophora</taxon>
    </lineage>
</organism>
<accession>A0A2P2QKF3</accession>
<protein>
    <submittedName>
        <fullName evidence="1">Uncharacterized protein</fullName>
    </submittedName>
</protein>